<dbReference type="PANTHER" id="PTHR10943">
    <property type="entry name" value="26S PROTEASOME NON-ATPASE REGULATORY SUBUNIT"/>
    <property type="match status" value="1"/>
</dbReference>
<dbReference type="SUPFAM" id="SSF52540">
    <property type="entry name" value="P-loop containing nucleoside triphosphate hydrolases"/>
    <property type="match status" value="1"/>
</dbReference>
<evidence type="ECO:0000313" key="6">
    <source>
        <dbReference type="EMBL" id="CAH1436185.1"/>
    </source>
</evidence>
<keyword evidence="4" id="KW-1133">Transmembrane helix</keyword>
<keyword evidence="4" id="KW-0472">Membrane</keyword>
<dbReference type="EMBL" id="CAKMRJ010004445">
    <property type="protein sequence ID" value="CAH1436185.1"/>
    <property type="molecule type" value="Genomic_DNA"/>
</dbReference>
<organism evidence="6 7">
    <name type="scientific">Lactuca virosa</name>
    <dbReference type="NCBI Taxonomy" id="75947"/>
    <lineage>
        <taxon>Eukaryota</taxon>
        <taxon>Viridiplantae</taxon>
        <taxon>Streptophyta</taxon>
        <taxon>Embryophyta</taxon>
        <taxon>Tracheophyta</taxon>
        <taxon>Spermatophyta</taxon>
        <taxon>Magnoliopsida</taxon>
        <taxon>eudicotyledons</taxon>
        <taxon>Gunneridae</taxon>
        <taxon>Pentapetalae</taxon>
        <taxon>asterids</taxon>
        <taxon>campanulids</taxon>
        <taxon>Asterales</taxon>
        <taxon>Asteraceae</taxon>
        <taxon>Cichorioideae</taxon>
        <taxon>Cichorieae</taxon>
        <taxon>Lactucinae</taxon>
        <taxon>Lactuca</taxon>
    </lineage>
</organism>
<dbReference type="GO" id="GO:0005524">
    <property type="term" value="F:ATP binding"/>
    <property type="evidence" value="ECO:0007669"/>
    <property type="project" value="InterPro"/>
</dbReference>
<name>A0AAU9NEG5_9ASTR</name>
<reference evidence="6 7" key="1">
    <citation type="submission" date="2022-01" db="EMBL/GenBank/DDBJ databases">
        <authorList>
            <person name="Xiong W."/>
            <person name="Schranz E."/>
        </authorList>
    </citation>
    <scope>NUCLEOTIDE SEQUENCE [LARGE SCALE GENOMIC DNA]</scope>
</reference>
<protein>
    <recommendedName>
        <fullName evidence="5">Kinesin motor domain-containing protein</fullName>
    </recommendedName>
</protein>
<comment type="caution">
    <text evidence="6">The sequence shown here is derived from an EMBL/GenBank/DDBJ whole genome shotgun (WGS) entry which is preliminary data.</text>
</comment>
<proteinExistence type="inferred from homology"/>
<dbReference type="GO" id="GO:0003777">
    <property type="term" value="F:microtubule motor activity"/>
    <property type="evidence" value="ECO:0007669"/>
    <property type="project" value="InterPro"/>
</dbReference>
<evidence type="ECO:0000259" key="5">
    <source>
        <dbReference type="PROSITE" id="PS50067"/>
    </source>
</evidence>
<dbReference type="GO" id="GO:0005634">
    <property type="term" value="C:nucleus"/>
    <property type="evidence" value="ECO:0007669"/>
    <property type="project" value="TreeGrafter"/>
</dbReference>
<comment type="similarity">
    <text evidence="3">Belongs to the TRAFAC class myosin-kinesin ATPase superfamily. Kinesin family.</text>
</comment>
<dbReference type="PANTHER" id="PTHR10943:SF2">
    <property type="entry name" value="26S PROTEASOME NON-ATPASE REGULATORY SUBUNIT 1"/>
    <property type="match status" value="1"/>
</dbReference>
<evidence type="ECO:0000313" key="7">
    <source>
        <dbReference type="Proteomes" id="UP001157418"/>
    </source>
</evidence>
<keyword evidence="2" id="KW-0505">Motor protein</keyword>
<keyword evidence="4" id="KW-0812">Transmembrane</keyword>
<dbReference type="PROSITE" id="PS50067">
    <property type="entry name" value="KINESIN_MOTOR_2"/>
    <property type="match status" value="1"/>
</dbReference>
<keyword evidence="1" id="KW-0677">Repeat</keyword>
<dbReference type="AlphaFoldDB" id="A0AAU9NEG5"/>
<keyword evidence="7" id="KW-1185">Reference proteome</keyword>
<accession>A0AAU9NEG5</accession>
<feature type="transmembrane region" description="Helical" evidence="4">
    <location>
        <begin position="87"/>
        <end position="106"/>
    </location>
</feature>
<dbReference type="GO" id="GO:0043161">
    <property type="term" value="P:proteasome-mediated ubiquitin-dependent protein catabolic process"/>
    <property type="evidence" value="ECO:0007669"/>
    <property type="project" value="TreeGrafter"/>
</dbReference>
<dbReference type="GO" id="GO:0008017">
    <property type="term" value="F:microtubule binding"/>
    <property type="evidence" value="ECO:0007669"/>
    <property type="project" value="InterPro"/>
</dbReference>
<dbReference type="InterPro" id="IPR027417">
    <property type="entry name" value="P-loop_NTPase"/>
</dbReference>
<sequence>MRNSVCHSATIYANALMHAGTTVDTFLKENLDWLSKATNWAKFSTTAGLGVIHGGHLQHGRSLMAPYLPQSGAGGGGGGGSPYSEGGALYALGLIHALYALGLIYLQQGRTVLCSRNGVGEEGQGESYFDGNISFFALSCKELRCRDGGMYALALAYSGTTNNKAIRQLLHFAVSDVSDDVRRTDVLALGFVLYSEPEQGGSSQTALLCCCSPSLSNSSESVSTLRFGARAKHIKASSRVMRSNNKEDIDKKQ</sequence>
<gene>
    <name evidence="6" type="ORF">LVIROSA_LOCUS22573</name>
</gene>
<dbReference type="InterPro" id="IPR001752">
    <property type="entry name" value="Kinesin_motor_dom"/>
</dbReference>
<evidence type="ECO:0000256" key="3">
    <source>
        <dbReference type="PROSITE-ProRule" id="PRU00283"/>
    </source>
</evidence>
<dbReference type="GO" id="GO:0008540">
    <property type="term" value="C:proteasome regulatory particle, base subcomplex"/>
    <property type="evidence" value="ECO:0007669"/>
    <property type="project" value="TreeGrafter"/>
</dbReference>
<comment type="caution">
    <text evidence="3">Lacks conserved residue(s) required for the propagation of feature annotation.</text>
</comment>
<dbReference type="GO" id="GO:0007018">
    <property type="term" value="P:microtubule-based movement"/>
    <property type="evidence" value="ECO:0007669"/>
    <property type="project" value="InterPro"/>
</dbReference>
<dbReference type="Proteomes" id="UP001157418">
    <property type="component" value="Unassembled WGS sequence"/>
</dbReference>
<evidence type="ECO:0000256" key="1">
    <source>
        <dbReference type="ARBA" id="ARBA00022737"/>
    </source>
</evidence>
<dbReference type="Gene3D" id="1.25.10.10">
    <property type="entry name" value="Leucine-rich Repeat Variant"/>
    <property type="match status" value="2"/>
</dbReference>
<dbReference type="GO" id="GO:0034515">
    <property type="term" value="C:proteasome storage granule"/>
    <property type="evidence" value="ECO:0007669"/>
    <property type="project" value="TreeGrafter"/>
</dbReference>
<dbReference type="InterPro" id="IPR011989">
    <property type="entry name" value="ARM-like"/>
</dbReference>
<feature type="domain" description="Kinesin motor" evidence="5">
    <location>
        <begin position="200"/>
        <end position="234"/>
    </location>
</feature>
<evidence type="ECO:0000256" key="4">
    <source>
        <dbReference type="SAM" id="Phobius"/>
    </source>
</evidence>
<evidence type="ECO:0000256" key="2">
    <source>
        <dbReference type="ARBA" id="ARBA00023175"/>
    </source>
</evidence>